<gene>
    <name evidence="3" type="ORF">VNI00_016882</name>
</gene>
<dbReference type="InterPro" id="IPR011993">
    <property type="entry name" value="PH-like_dom_sf"/>
</dbReference>
<feature type="region of interest" description="Disordered" evidence="1">
    <location>
        <begin position="142"/>
        <end position="234"/>
    </location>
</feature>
<dbReference type="AlphaFoldDB" id="A0AAW0B9Y3"/>
<evidence type="ECO:0000313" key="4">
    <source>
        <dbReference type="Proteomes" id="UP001383192"/>
    </source>
</evidence>
<name>A0AAW0B9Y3_9AGAR</name>
<feature type="compositionally biased region" description="Basic and acidic residues" evidence="1">
    <location>
        <begin position="177"/>
        <end position="205"/>
    </location>
</feature>
<keyword evidence="2" id="KW-1133">Transmembrane helix</keyword>
<evidence type="ECO:0008006" key="5">
    <source>
        <dbReference type="Google" id="ProtNLM"/>
    </source>
</evidence>
<keyword evidence="2" id="KW-0472">Membrane</keyword>
<dbReference type="Gene3D" id="2.30.29.30">
    <property type="entry name" value="Pleckstrin-homology domain (PH domain)/Phosphotyrosine-binding domain (PTB)"/>
    <property type="match status" value="1"/>
</dbReference>
<protein>
    <recommendedName>
        <fullName evidence="5">RanBD1 domain-containing protein</fullName>
    </recommendedName>
</protein>
<feature type="region of interest" description="Disordered" evidence="1">
    <location>
        <begin position="99"/>
        <end position="124"/>
    </location>
</feature>
<comment type="caution">
    <text evidence="3">The sequence shown here is derived from an EMBL/GenBank/DDBJ whole genome shotgun (WGS) entry which is preliminary data.</text>
</comment>
<dbReference type="Proteomes" id="UP001383192">
    <property type="component" value="Unassembled WGS sequence"/>
</dbReference>
<evidence type="ECO:0000256" key="2">
    <source>
        <dbReference type="SAM" id="Phobius"/>
    </source>
</evidence>
<proteinExistence type="predicted"/>
<keyword evidence="2" id="KW-0812">Transmembrane</keyword>
<dbReference type="SUPFAM" id="SSF50729">
    <property type="entry name" value="PH domain-like"/>
    <property type="match status" value="1"/>
</dbReference>
<dbReference type="InterPro" id="IPR045255">
    <property type="entry name" value="RanBP1-like"/>
</dbReference>
<sequence length="560" mass="60404">MATFAATVGYVCGKRYRPGVGDDIAEASTSMASAIQGAVYENTTGSLPGEEKADLAPIAVLPTSMTPTRCSSLKRKRMHDHDENNVPLEYPHNLAAIYPNKRSKTPPRDNDVEEVGQAPPVKQIMKDEINEAAAVDIVMVPEENDPKQEPERSQAPNSQTKEEDVTPAEATTSDEPEPVKEKETIAEKKQEKSDPPVTITKKDASIPKAPSALPTPPASPAFLAATPPVRPPPAPSPFGGFASFASSTSAFSKAKASSQLPAWASHKNDESSVLKDDLSETTPLAFAETKKETKAEAAAPSYPLHTGEEGEDIVSELKGVKLFIKRGKKEFTSAMMGGIKLLSSHKDGKKRERLLFRREPIWQVTMNALLRSGVKCTFDEEECILRVILAEAVNQDILLPGNAPAVIEPEVVVYAIKPGRSCSKQDFKDFAKVVLGCESLMQEKKDKERLTWAGGASGVGWVMDWREMAGKAGGILINGGAWAGGKVIGFGHPGEQSTIPTSVFFWLVMAAGAIVMVVGGEQVCVRREMREGLKVDAGLGGSMEQIEEEIELLEAGERRD</sequence>
<dbReference type="PANTHER" id="PTHR23138">
    <property type="entry name" value="RAN BINDING PROTEIN"/>
    <property type="match status" value="1"/>
</dbReference>
<dbReference type="EMBL" id="JAYKXP010000144">
    <property type="protein sequence ID" value="KAK7022895.1"/>
    <property type="molecule type" value="Genomic_DNA"/>
</dbReference>
<organism evidence="3 4">
    <name type="scientific">Paramarasmius palmivorus</name>
    <dbReference type="NCBI Taxonomy" id="297713"/>
    <lineage>
        <taxon>Eukaryota</taxon>
        <taxon>Fungi</taxon>
        <taxon>Dikarya</taxon>
        <taxon>Basidiomycota</taxon>
        <taxon>Agaricomycotina</taxon>
        <taxon>Agaricomycetes</taxon>
        <taxon>Agaricomycetidae</taxon>
        <taxon>Agaricales</taxon>
        <taxon>Marasmiineae</taxon>
        <taxon>Marasmiaceae</taxon>
        <taxon>Paramarasmius</taxon>
    </lineage>
</organism>
<evidence type="ECO:0000256" key="1">
    <source>
        <dbReference type="SAM" id="MobiDB-lite"/>
    </source>
</evidence>
<evidence type="ECO:0000313" key="3">
    <source>
        <dbReference type="EMBL" id="KAK7022895.1"/>
    </source>
</evidence>
<reference evidence="3 4" key="1">
    <citation type="submission" date="2024-01" db="EMBL/GenBank/DDBJ databases">
        <title>A draft genome for a cacao thread blight-causing isolate of Paramarasmius palmivorus.</title>
        <authorList>
            <person name="Baruah I.K."/>
            <person name="Bukari Y."/>
            <person name="Amoako-Attah I."/>
            <person name="Meinhardt L.W."/>
            <person name="Bailey B.A."/>
            <person name="Cohen S.P."/>
        </authorList>
    </citation>
    <scope>NUCLEOTIDE SEQUENCE [LARGE SCALE GENOMIC DNA]</scope>
    <source>
        <strain evidence="3 4">GH-12</strain>
    </source>
</reference>
<feature type="transmembrane region" description="Helical" evidence="2">
    <location>
        <begin position="503"/>
        <end position="520"/>
    </location>
</feature>
<accession>A0AAW0B9Y3</accession>
<keyword evidence="4" id="KW-1185">Reference proteome</keyword>